<protein>
    <submittedName>
        <fullName evidence="2">Uncharacterized protein</fullName>
    </submittedName>
</protein>
<reference evidence="2" key="2">
    <citation type="submission" date="2013-04" db="UniProtKB">
        <authorList>
            <consortium name="EnsemblPlants"/>
        </authorList>
    </citation>
    <scope>IDENTIFICATION</scope>
</reference>
<evidence type="ECO:0000313" key="2">
    <source>
        <dbReference type="EnsemblPlants" id="OB08G19220.1"/>
    </source>
</evidence>
<dbReference type="EnsemblPlants" id="OB08G19220.1">
    <property type="protein sequence ID" value="OB08G19220.1"/>
    <property type="gene ID" value="OB08G19220"/>
</dbReference>
<feature type="compositionally biased region" description="Basic and acidic residues" evidence="1">
    <location>
        <begin position="91"/>
        <end position="108"/>
    </location>
</feature>
<accession>J3MS43</accession>
<name>J3MS43_ORYBR</name>
<evidence type="ECO:0000313" key="3">
    <source>
        <dbReference type="Proteomes" id="UP000006038"/>
    </source>
</evidence>
<dbReference type="HOGENOM" id="CLU_1565284_0_0_1"/>
<dbReference type="Proteomes" id="UP000006038">
    <property type="component" value="Chromosome 8"/>
</dbReference>
<dbReference type="Gramene" id="OB08G19220.1">
    <property type="protein sequence ID" value="OB08G19220.1"/>
    <property type="gene ID" value="OB08G19220"/>
</dbReference>
<keyword evidence="3" id="KW-1185">Reference proteome</keyword>
<dbReference type="AlphaFoldDB" id="J3MS43"/>
<evidence type="ECO:0000256" key="1">
    <source>
        <dbReference type="SAM" id="MobiDB-lite"/>
    </source>
</evidence>
<feature type="compositionally biased region" description="Gly residues" evidence="1">
    <location>
        <begin position="160"/>
        <end position="171"/>
    </location>
</feature>
<reference evidence="2" key="1">
    <citation type="journal article" date="2013" name="Nat. Commun.">
        <title>Whole-genome sequencing of Oryza brachyantha reveals mechanisms underlying Oryza genome evolution.</title>
        <authorList>
            <person name="Chen J."/>
            <person name="Huang Q."/>
            <person name="Gao D."/>
            <person name="Wang J."/>
            <person name="Lang Y."/>
            <person name="Liu T."/>
            <person name="Li B."/>
            <person name="Bai Z."/>
            <person name="Luis Goicoechea J."/>
            <person name="Liang C."/>
            <person name="Chen C."/>
            <person name="Zhang W."/>
            <person name="Sun S."/>
            <person name="Liao Y."/>
            <person name="Zhang X."/>
            <person name="Yang L."/>
            <person name="Song C."/>
            <person name="Wang M."/>
            <person name="Shi J."/>
            <person name="Liu G."/>
            <person name="Liu J."/>
            <person name="Zhou H."/>
            <person name="Zhou W."/>
            <person name="Yu Q."/>
            <person name="An N."/>
            <person name="Chen Y."/>
            <person name="Cai Q."/>
            <person name="Wang B."/>
            <person name="Liu B."/>
            <person name="Min J."/>
            <person name="Huang Y."/>
            <person name="Wu H."/>
            <person name="Li Z."/>
            <person name="Zhang Y."/>
            <person name="Yin Y."/>
            <person name="Song W."/>
            <person name="Jiang J."/>
            <person name="Jackson S.A."/>
            <person name="Wing R.A."/>
            <person name="Wang J."/>
            <person name="Chen M."/>
        </authorList>
    </citation>
    <scope>NUCLEOTIDE SEQUENCE [LARGE SCALE GENOMIC DNA]</scope>
    <source>
        <strain evidence="2">cv. IRGC 101232</strain>
    </source>
</reference>
<feature type="region of interest" description="Disordered" evidence="1">
    <location>
        <begin position="124"/>
        <end position="171"/>
    </location>
</feature>
<feature type="region of interest" description="Disordered" evidence="1">
    <location>
        <begin position="83"/>
        <end position="110"/>
    </location>
</feature>
<proteinExistence type="predicted"/>
<sequence length="171" mass="18640">MAQYRGVGKDLDCFFVMNDERFDRDRLRLNIYLELQATLTHNLNNRLRLELQVLCKIFIVSAITARYLRYWLAAITAGGGVAGDQAGPMRSPERGSGEEAVARGEEAAARGGWEQAGWRRGWGGRRMAGSARRPARGAGRRLEGTAAGRTLEGSGAREQAGGGCSAGGRWR</sequence>
<organism evidence="2">
    <name type="scientific">Oryza brachyantha</name>
    <name type="common">malo sina</name>
    <dbReference type="NCBI Taxonomy" id="4533"/>
    <lineage>
        <taxon>Eukaryota</taxon>
        <taxon>Viridiplantae</taxon>
        <taxon>Streptophyta</taxon>
        <taxon>Embryophyta</taxon>
        <taxon>Tracheophyta</taxon>
        <taxon>Spermatophyta</taxon>
        <taxon>Magnoliopsida</taxon>
        <taxon>Liliopsida</taxon>
        <taxon>Poales</taxon>
        <taxon>Poaceae</taxon>
        <taxon>BOP clade</taxon>
        <taxon>Oryzoideae</taxon>
        <taxon>Oryzeae</taxon>
        <taxon>Oryzinae</taxon>
        <taxon>Oryza</taxon>
    </lineage>
</organism>